<comment type="similarity">
    <text evidence="1">Belongs to the IS150/IS1296 orfA family.</text>
</comment>
<feature type="compositionally biased region" description="Basic residues" evidence="2">
    <location>
        <begin position="111"/>
        <end position="123"/>
    </location>
</feature>
<proteinExistence type="inferred from homology"/>
<evidence type="ECO:0000313" key="5">
    <source>
        <dbReference type="Proteomes" id="UP001057025"/>
    </source>
</evidence>
<organism evidence="4 5">
    <name type="scientific">Fructilactobacillus hinvesii</name>
    <dbReference type="NCBI Taxonomy" id="2940300"/>
    <lineage>
        <taxon>Bacteria</taxon>
        <taxon>Bacillati</taxon>
        <taxon>Bacillota</taxon>
        <taxon>Bacilli</taxon>
        <taxon>Lactobacillales</taxon>
        <taxon>Lactobacillaceae</taxon>
        <taxon>Fructilactobacillus</taxon>
    </lineage>
</organism>
<dbReference type="InterPro" id="IPR009057">
    <property type="entry name" value="Homeodomain-like_sf"/>
</dbReference>
<reference evidence="4" key="1">
    <citation type="submission" date="2022-05" db="EMBL/GenBank/DDBJ databases">
        <authorList>
            <person name="Oliphant S.A."/>
            <person name="Watson-Haigh N.S."/>
            <person name="Sumby K.M."/>
            <person name="Gardner J.M."/>
            <person name="Jiranek V."/>
        </authorList>
    </citation>
    <scope>NUCLEOTIDE SEQUENCE</scope>
    <source>
        <strain evidence="4">KI11_C11</strain>
    </source>
</reference>
<dbReference type="RefSeq" id="WP_252796575.1">
    <property type="nucleotide sequence ID" value="NZ_CP097118.1"/>
</dbReference>
<evidence type="ECO:0000259" key="3">
    <source>
        <dbReference type="Pfam" id="PF13518"/>
    </source>
</evidence>
<name>A0ABY5BQC5_9LACO</name>
<dbReference type="InterPro" id="IPR052057">
    <property type="entry name" value="IS150/IS1296_orfA-like"/>
</dbReference>
<accession>A0ABY5BQC5</accession>
<evidence type="ECO:0000256" key="1">
    <source>
        <dbReference type="ARBA" id="ARBA00038232"/>
    </source>
</evidence>
<keyword evidence="5" id="KW-1185">Reference proteome</keyword>
<protein>
    <submittedName>
        <fullName evidence="4">Helix-turn-helix domain-containing protein</fullName>
    </submittedName>
</protein>
<evidence type="ECO:0000256" key="2">
    <source>
        <dbReference type="SAM" id="MobiDB-lite"/>
    </source>
</evidence>
<dbReference type="Pfam" id="PF13518">
    <property type="entry name" value="HTH_28"/>
    <property type="match status" value="1"/>
</dbReference>
<sequence>MTKISKEIKYEAMVEYFYGSKSRKYIREKYGFHRMALSMLINGFRTFGSDVLFNPPKVNAEFRIKLTEWKIRNNASYTQVAEKFGYLGLFQISQWEKIYRQNGPNGLLSLKKGRKPKMTKPKKNHQELTPEQNKIRQLEQENLELRIKNKALKLLASMKQPIDKKHKYYANSRPNLD</sequence>
<dbReference type="PANTHER" id="PTHR33795">
    <property type="entry name" value="INSERTION ELEMENT IS150 PROTEIN INSJ"/>
    <property type="match status" value="1"/>
</dbReference>
<dbReference type="Proteomes" id="UP001057025">
    <property type="component" value="Chromosome"/>
</dbReference>
<dbReference type="EMBL" id="CP097118">
    <property type="protein sequence ID" value="USS87277.1"/>
    <property type="molecule type" value="Genomic_DNA"/>
</dbReference>
<evidence type="ECO:0000313" key="4">
    <source>
        <dbReference type="EMBL" id="USS87277.1"/>
    </source>
</evidence>
<dbReference type="InterPro" id="IPR055247">
    <property type="entry name" value="InsJ-like_HTH"/>
</dbReference>
<gene>
    <name evidence="4" type="ORF">M3M39_03920</name>
</gene>
<dbReference type="SUPFAM" id="SSF46689">
    <property type="entry name" value="Homeodomain-like"/>
    <property type="match status" value="1"/>
</dbReference>
<feature type="domain" description="Insertion element IS150 protein InsJ-like helix-turn-helix" evidence="3">
    <location>
        <begin position="62"/>
        <end position="115"/>
    </location>
</feature>
<feature type="region of interest" description="Disordered" evidence="2">
    <location>
        <begin position="109"/>
        <end position="132"/>
    </location>
</feature>
<dbReference type="PANTHER" id="PTHR33795:SF1">
    <property type="entry name" value="INSERTION ELEMENT IS150 PROTEIN INSJ"/>
    <property type="match status" value="1"/>
</dbReference>